<feature type="transmembrane region" description="Helical" evidence="1">
    <location>
        <begin position="28"/>
        <end position="51"/>
    </location>
</feature>
<dbReference type="AlphaFoldDB" id="A0A8T1D4T0"/>
<comment type="caution">
    <text evidence="3">The sequence shown here is derived from an EMBL/GenBank/DDBJ whole genome shotgun (WGS) entry which is preliminary data.</text>
</comment>
<keyword evidence="1" id="KW-0812">Transmembrane</keyword>
<gene>
    <name evidence="2" type="ORF">PC113_g8264</name>
    <name evidence="3" type="ORF">PC117_g12279</name>
</gene>
<evidence type="ECO:0000313" key="2">
    <source>
        <dbReference type="EMBL" id="KAG2860208.1"/>
    </source>
</evidence>
<proteinExistence type="predicted"/>
<keyword evidence="1" id="KW-1133">Transmembrane helix</keyword>
<dbReference type="Proteomes" id="UP000735874">
    <property type="component" value="Unassembled WGS sequence"/>
</dbReference>
<keyword evidence="1" id="KW-0472">Membrane</keyword>
<dbReference type="VEuPathDB" id="FungiDB:PC110_g23088"/>
<evidence type="ECO:0000313" key="4">
    <source>
        <dbReference type="Proteomes" id="UP000736787"/>
    </source>
</evidence>
<protein>
    <submittedName>
        <fullName evidence="3">Uncharacterized protein</fullName>
    </submittedName>
</protein>
<name>A0A8T1D4T0_9STRA</name>
<dbReference type="EMBL" id="RCMK01000334">
    <property type="protein sequence ID" value="KAG2935972.1"/>
    <property type="molecule type" value="Genomic_DNA"/>
</dbReference>
<organism evidence="3 4">
    <name type="scientific">Phytophthora cactorum</name>
    <dbReference type="NCBI Taxonomy" id="29920"/>
    <lineage>
        <taxon>Eukaryota</taxon>
        <taxon>Sar</taxon>
        <taxon>Stramenopiles</taxon>
        <taxon>Oomycota</taxon>
        <taxon>Peronosporomycetes</taxon>
        <taxon>Peronosporales</taxon>
        <taxon>Peronosporaceae</taxon>
        <taxon>Phytophthora</taxon>
    </lineage>
</organism>
<dbReference type="CDD" id="cd09272">
    <property type="entry name" value="RNase_HI_RT_Ty1"/>
    <property type="match status" value="1"/>
</dbReference>
<evidence type="ECO:0000313" key="3">
    <source>
        <dbReference type="EMBL" id="KAG2935972.1"/>
    </source>
</evidence>
<sequence>MGDDGLLVEAFSDADHASDKKDRKSVTVGVLMVAGVVVARLIAATAEILGIMECLKAIELKVREALVLHVDNQASIAQLEGEDTSGRAKHIDTRHKFVKDFAKKNVLRVEYCESVKMRADILTKPPRRHDSKSCVSL</sequence>
<dbReference type="Proteomes" id="UP000736787">
    <property type="component" value="Unassembled WGS sequence"/>
</dbReference>
<accession>A0A8T1D4T0</accession>
<dbReference type="EMBL" id="RCMG01000191">
    <property type="protein sequence ID" value="KAG2860208.1"/>
    <property type="molecule type" value="Genomic_DNA"/>
</dbReference>
<evidence type="ECO:0000256" key="1">
    <source>
        <dbReference type="SAM" id="Phobius"/>
    </source>
</evidence>
<reference evidence="3" key="1">
    <citation type="submission" date="2018-10" db="EMBL/GenBank/DDBJ databases">
        <title>Effector identification in a new, highly contiguous assembly of the strawberry crown rot pathogen Phytophthora cactorum.</title>
        <authorList>
            <person name="Armitage A.D."/>
            <person name="Nellist C.F."/>
            <person name="Bates H."/>
            <person name="Vickerstaff R.J."/>
            <person name="Harrison R.J."/>
        </authorList>
    </citation>
    <scope>NUCLEOTIDE SEQUENCE</scope>
    <source>
        <strain evidence="2">15-7</strain>
        <strain evidence="3">4040</strain>
    </source>
</reference>